<accession>A0A4Q1HMT4</accession>
<keyword evidence="4 7" id="KW-0812">Transmembrane</keyword>
<dbReference type="PROSITE" id="PS50253">
    <property type="entry name" value="COX3"/>
    <property type="match status" value="1"/>
</dbReference>
<gene>
    <name evidence="10" type="ORF">C7R54_00570</name>
</gene>
<comment type="similarity">
    <text evidence="2 7">Belongs to the cytochrome c oxidase subunit 3 family.</text>
</comment>
<proteinExistence type="inferred from homology"/>
<dbReference type="Pfam" id="PF00510">
    <property type="entry name" value="COX3"/>
    <property type="match status" value="1"/>
</dbReference>
<evidence type="ECO:0000313" key="10">
    <source>
        <dbReference type="EMBL" id="RXN92294.1"/>
    </source>
</evidence>
<dbReference type="PANTHER" id="PTHR11403:SF2">
    <property type="entry name" value="CYTOCHROME BO(3) UBIQUINOL OXIDASE SUBUNIT 3"/>
    <property type="match status" value="1"/>
</dbReference>
<feature type="domain" description="Heme-copper oxidase subunit III family profile" evidence="9">
    <location>
        <begin position="42"/>
        <end position="210"/>
    </location>
</feature>
<organism evidence="10 11">
    <name type="scientific">Achromobacter aloeverae</name>
    <dbReference type="NCBI Taxonomy" id="1750518"/>
    <lineage>
        <taxon>Bacteria</taxon>
        <taxon>Pseudomonadati</taxon>
        <taxon>Pseudomonadota</taxon>
        <taxon>Betaproteobacteria</taxon>
        <taxon>Burkholderiales</taxon>
        <taxon>Alcaligenaceae</taxon>
        <taxon>Achromobacter</taxon>
    </lineage>
</organism>
<evidence type="ECO:0000256" key="2">
    <source>
        <dbReference type="ARBA" id="ARBA00010581"/>
    </source>
</evidence>
<evidence type="ECO:0000256" key="6">
    <source>
        <dbReference type="ARBA" id="ARBA00023136"/>
    </source>
</evidence>
<dbReference type="Proteomes" id="UP000290849">
    <property type="component" value="Unassembled WGS sequence"/>
</dbReference>
<keyword evidence="11" id="KW-1185">Reference proteome</keyword>
<dbReference type="OrthoDB" id="8641108at2"/>
<dbReference type="Gene3D" id="1.20.120.80">
    <property type="entry name" value="Cytochrome c oxidase, subunit III, four-helix bundle"/>
    <property type="match status" value="1"/>
</dbReference>
<dbReference type="GO" id="GO:0005886">
    <property type="term" value="C:plasma membrane"/>
    <property type="evidence" value="ECO:0007669"/>
    <property type="project" value="UniProtKB-SubCell"/>
</dbReference>
<dbReference type="EMBL" id="PYAL01000001">
    <property type="protein sequence ID" value="RXN92294.1"/>
    <property type="molecule type" value="Genomic_DNA"/>
</dbReference>
<dbReference type="SUPFAM" id="SSF81452">
    <property type="entry name" value="Cytochrome c oxidase subunit III-like"/>
    <property type="match status" value="1"/>
</dbReference>
<feature type="transmembrane region" description="Helical" evidence="8">
    <location>
        <begin position="189"/>
        <end position="208"/>
    </location>
</feature>
<evidence type="ECO:0000256" key="5">
    <source>
        <dbReference type="ARBA" id="ARBA00022989"/>
    </source>
</evidence>
<evidence type="ECO:0000259" key="9">
    <source>
        <dbReference type="PROSITE" id="PS50253"/>
    </source>
</evidence>
<keyword evidence="3" id="KW-1003">Cell membrane</keyword>
<dbReference type="RefSeq" id="WP_129148257.1">
    <property type="nucleotide sequence ID" value="NZ_JBHSDO010000016.1"/>
</dbReference>
<protein>
    <submittedName>
        <fullName evidence="10">Cytochrome C oxidase subunit III</fullName>
    </submittedName>
</protein>
<evidence type="ECO:0000256" key="4">
    <source>
        <dbReference type="ARBA" id="ARBA00022692"/>
    </source>
</evidence>
<dbReference type="InterPro" id="IPR013833">
    <property type="entry name" value="Cyt_c_oxidase_su3_a-hlx"/>
</dbReference>
<evidence type="ECO:0000256" key="7">
    <source>
        <dbReference type="RuleBase" id="RU003376"/>
    </source>
</evidence>
<comment type="caution">
    <text evidence="10">The sequence shown here is derived from an EMBL/GenBank/DDBJ whole genome shotgun (WGS) entry which is preliminary data.</text>
</comment>
<evidence type="ECO:0000256" key="3">
    <source>
        <dbReference type="ARBA" id="ARBA00022475"/>
    </source>
</evidence>
<dbReference type="GO" id="GO:0004129">
    <property type="term" value="F:cytochrome-c oxidase activity"/>
    <property type="evidence" value="ECO:0007669"/>
    <property type="project" value="InterPro"/>
</dbReference>
<dbReference type="InterPro" id="IPR000298">
    <property type="entry name" value="Cyt_c_oxidase-like_su3"/>
</dbReference>
<evidence type="ECO:0000256" key="8">
    <source>
        <dbReference type="SAM" id="Phobius"/>
    </source>
</evidence>
<evidence type="ECO:0000313" key="11">
    <source>
        <dbReference type="Proteomes" id="UP000290849"/>
    </source>
</evidence>
<dbReference type="GO" id="GO:0019646">
    <property type="term" value="P:aerobic electron transport chain"/>
    <property type="evidence" value="ECO:0007669"/>
    <property type="project" value="InterPro"/>
</dbReference>
<reference evidence="10 11" key="1">
    <citation type="journal article" date="2017" name="Int. J. Syst. Evol. Microbiol.">
        <title>Achromobacter aloeverae sp. nov., isolated from the root of Aloe vera (L.) Burm.f.</title>
        <authorList>
            <person name="Kuncharoen N."/>
            <person name="Muramatsu Y."/>
            <person name="Shibata C."/>
            <person name="Kamakura Y."/>
            <person name="Nakagawa Y."/>
            <person name="Tanasupawat S."/>
        </authorList>
    </citation>
    <scope>NUCLEOTIDE SEQUENCE [LARGE SCALE GENOMIC DNA]</scope>
    <source>
        <strain evidence="10 11">AVA-1</strain>
    </source>
</reference>
<dbReference type="InterPro" id="IPR035973">
    <property type="entry name" value="Cyt_c_oxidase_su3-like_sf"/>
</dbReference>
<keyword evidence="5 8" id="KW-1133">Transmembrane helix</keyword>
<dbReference type="AlphaFoldDB" id="A0A4Q1HMT4"/>
<sequence>MKAASIPPPGEPPGDAVALDVRTLPSFGFGHRSIIWWATIGLMLIESTVFALAVLTYFYLRGLAAQWPTSAEPPDLTWGTVNTLVLLASLWPAHLAKAAAERCDRRAAARWMDACMAFTLAFLAIRWLEFMHLNISWSSNAYGSILWFLLGLHTTHLVTDAIDSAVLTVLLHTGPFEGRRHVDVSENAVYWYFVVASWIPIYAVIYLAPRF</sequence>
<evidence type="ECO:0000256" key="1">
    <source>
        <dbReference type="ARBA" id="ARBA00004651"/>
    </source>
</evidence>
<feature type="transmembrane region" description="Helical" evidence="8">
    <location>
        <begin position="108"/>
        <end position="128"/>
    </location>
</feature>
<comment type="subcellular location">
    <subcellularLocation>
        <location evidence="1 7">Cell membrane</location>
        <topology evidence="1 7">Multi-pass membrane protein</topology>
    </subcellularLocation>
</comment>
<name>A0A4Q1HMT4_9BURK</name>
<dbReference type="InterPro" id="IPR024791">
    <property type="entry name" value="Cyt_c/ubiquinol_Oxase_su3"/>
</dbReference>
<dbReference type="PANTHER" id="PTHR11403">
    <property type="entry name" value="CYTOCHROME C OXIDASE SUBUNIT III"/>
    <property type="match status" value="1"/>
</dbReference>
<keyword evidence="6 8" id="KW-0472">Membrane</keyword>
<feature type="transmembrane region" description="Helical" evidence="8">
    <location>
        <begin position="34"/>
        <end position="60"/>
    </location>
</feature>